<proteinExistence type="predicted"/>
<sequence length="306" mass="34435">MARSLGLTIKSTESAKLSHAHVNPKGPTVKRAILRPRRQNEVSVNRKSTHQRLTNKSECSDSGTPGGDSLVKRAADTLREDILRAVPTGRLFLGSELELMSRLGVSRPTFRQAARLLQHEQLLLIKRGVNGGFFARTPSEQVITRMASVLLSTKGTTLRQVNDACGPLITEALASIARNDDPDVRRRVRIFWLEASARKLELELDAHTRARLVLDFERLIGELSGNPALMMMLNVMREIIRSQRYNYFDMNLHRTTEYLTFVEKVASAVLDGDVEICRVVCQRFFAKVSDWLPEGDREAIRAFPAN</sequence>
<name>A0A318EHF1_9GAMM</name>
<dbReference type="InterPro" id="IPR036390">
    <property type="entry name" value="WH_DNA-bd_sf"/>
</dbReference>
<evidence type="ECO:0000256" key="2">
    <source>
        <dbReference type="ARBA" id="ARBA00023125"/>
    </source>
</evidence>
<evidence type="ECO:0000256" key="4">
    <source>
        <dbReference type="SAM" id="MobiDB-lite"/>
    </source>
</evidence>
<dbReference type="SUPFAM" id="SSF48008">
    <property type="entry name" value="GntR ligand-binding domain-like"/>
    <property type="match status" value="1"/>
</dbReference>
<dbReference type="SUPFAM" id="SSF46785">
    <property type="entry name" value="Winged helix' DNA-binding domain"/>
    <property type="match status" value="1"/>
</dbReference>
<dbReference type="PROSITE" id="PS50949">
    <property type="entry name" value="HTH_GNTR"/>
    <property type="match status" value="1"/>
</dbReference>
<dbReference type="GO" id="GO:0003677">
    <property type="term" value="F:DNA binding"/>
    <property type="evidence" value="ECO:0007669"/>
    <property type="project" value="UniProtKB-KW"/>
</dbReference>
<dbReference type="InterPro" id="IPR000524">
    <property type="entry name" value="Tscrpt_reg_HTH_GntR"/>
</dbReference>
<comment type="caution">
    <text evidence="6">The sequence shown here is derived from an EMBL/GenBank/DDBJ whole genome shotgun (WGS) entry which is preliminary data.</text>
</comment>
<dbReference type="Pfam" id="PF07729">
    <property type="entry name" value="FCD"/>
    <property type="match status" value="1"/>
</dbReference>
<dbReference type="InterPro" id="IPR011711">
    <property type="entry name" value="GntR_C"/>
</dbReference>
<evidence type="ECO:0000313" key="6">
    <source>
        <dbReference type="EMBL" id="PXV71658.1"/>
    </source>
</evidence>
<evidence type="ECO:0000256" key="3">
    <source>
        <dbReference type="ARBA" id="ARBA00023163"/>
    </source>
</evidence>
<dbReference type="InterPro" id="IPR036388">
    <property type="entry name" value="WH-like_DNA-bd_sf"/>
</dbReference>
<dbReference type="PANTHER" id="PTHR43537:SF5">
    <property type="entry name" value="UXU OPERON TRANSCRIPTIONAL REGULATOR"/>
    <property type="match status" value="1"/>
</dbReference>
<evidence type="ECO:0000313" key="7">
    <source>
        <dbReference type="Proteomes" id="UP000248330"/>
    </source>
</evidence>
<feature type="region of interest" description="Disordered" evidence="4">
    <location>
        <begin position="35"/>
        <end position="68"/>
    </location>
</feature>
<evidence type="ECO:0000256" key="1">
    <source>
        <dbReference type="ARBA" id="ARBA00023015"/>
    </source>
</evidence>
<keyword evidence="3" id="KW-0804">Transcription</keyword>
<reference evidence="6 7" key="1">
    <citation type="submission" date="2018-04" db="EMBL/GenBank/DDBJ databases">
        <title>Genomic Encyclopedia of Type Strains, Phase IV (KMG-IV): sequencing the most valuable type-strain genomes for metagenomic binning, comparative biology and taxonomic classification.</title>
        <authorList>
            <person name="Goeker M."/>
        </authorList>
    </citation>
    <scope>NUCLEOTIDE SEQUENCE [LARGE SCALE GENOMIC DNA]</scope>
    <source>
        <strain evidence="6 7">DSM 104150</strain>
    </source>
</reference>
<dbReference type="EMBL" id="QICN01000001">
    <property type="protein sequence ID" value="PXV71658.1"/>
    <property type="molecule type" value="Genomic_DNA"/>
</dbReference>
<keyword evidence="2 6" id="KW-0238">DNA-binding</keyword>
<dbReference type="InterPro" id="IPR008920">
    <property type="entry name" value="TF_FadR/GntR_C"/>
</dbReference>
<dbReference type="Gene3D" id="1.10.10.10">
    <property type="entry name" value="Winged helix-like DNA-binding domain superfamily/Winged helix DNA-binding domain"/>
    <property type="match status" value="1"/>
</dbReference>
<organism evidence="6 7">
    <name type="scientific">Sinimarinibacterium flocculans</name>
    <dbReference type="NCBI Taxonomy" id="985250"/>
    <lineage>
        <taxon>Bacteria</taxon>
        <taxon>Pseudomonadati</taxon>
        <taxon>Pseudomonadota</taxon>
        <taxon>Gammaproteobacteria</taxon>
        <taxon>Nevskiales</taxon>
        <taxon>Nevskiaceae</taxon>
        <taxon>Sinimarinibacterium</taxon>
    </lineage>
</organism>
<dbReference type="GO" id="GO:0003700">
    <property type="term" value="F:DNA-binding transcription factor activity"/>
    <property type="evidence" value="ECO:0007669"/>
    <property type="project" value="InterPro"/>
</dbReference>
<accession>A0A318EHF1</accession>
<evidence type="ECO:0000259" key="5">
    <source>
        <dbReference type="PROSITE" id="PS50949"/>
    </source>
</evidence>
<dbReference type="Gene3D" id="1.20.120.530">
    <property type="entry name" value="GntR ligand-binding domain-like"/>
    <property type="match status" value="1"/>
</dbReference>
<dbReference type="Proteomes" id="UP000248330">
    <property type="component" value="Unassembled WGS sequence"/>
</dbReference>
<dbReference type="AlphaFoldDB" id="A0A318EHF1"/>
<feature type="compositionally biased region" description="Polar residues" evidence="4">
    <location>
        <begin position="41"/>
        <end position="63"/>
    </location>
</feature>
<dbReference type="PANTHER" id="PTHR43537">
    <property type="entry name" value="TRANSCRIPTIONAL REGULATOR, GNTR FAMILY"/>
    <property type="match status" value="1"/>
</dbReference>
<protein>
    <submittedName>
        <fullName evidence="6">DNA-binding FadR family transcriptional regulator</fullName>
    </submittedName>
</protein>
<dbReference type="Pfam" id="PF00392">
    <property type="entry name" value="GntR"/>
    <property type="match status" value="1"/>
</dbReference>
<gene>
    <name evidence="6" type="ORF">C8D93_101713</name>
</gene>
<keyword evidence="7" id="KW-1185">Reference proteome</keyword>
<keyword evidence="1" id="KW-0805">Transcription regulation</keyword>
<feature type="domain" description="HTH gntR-type" evidence="5">
    <location>
        <begin position="68"/>
        <end position="137"/>
    </location>
</feature>
<dbReference type="OrthoDB" id="9028214at2"/>